<dbReference type="Proteomes" id="UP000005778">
    <property type="component" value="Chromosome"/>
</dbReference>
<protein>
    <recommendedName>
        <fullName evidence="2">Protein-glutamine gamma-glutamyltransferase-like C-terminal domain-containing protein</fullName>
    </recommendedName>
</protein>
<feature type="region of interest" description="Disordered" evidence="1">
    <location>
        <begin position="104"/>
        <end position="128"/>
    </location>
</feature>
<dbReference type="AlphaFoldDB" id="I5B4T6"/>
<reference evidence="3 4" key="1">
    <citation type="submission" date="2011-09" db="EMBL/GenBank/DDBJ databases">
        <authorList>
            <consortium name="US DOE Joint Genome Institute (JGI-PGF)"/>
            <person name="Lucas S."/>
            <person name="Han J."/>
            <person name="Lapidus A."/>
            <person name="Cheng J.-F."/>
            <person name="Goodwin L."/>
            <person name="Pitluck S."/>
            <person name="Peters L."/>
            <person name="Land M.L."/>
            <person name="Hauser L."/>
            <person name="Orellana R."/>
            <person name="Lovley D."/>
            <person name="Woyke T.J."/>
        </authorList>
    </citation>
    <scope>NUCLEOTIDE SEQUENCE [LARGE SCALE GENOMIC DNA]</scope>
    <source>
        <strain evidence="3 4">2ac9</strain>
    </source>
</reference>
<dbReference type="Pfam" id="PF13559">
    <property type="entry name" value="DUF4129"/>
    <property type="match status" value="1"/>
</dbReference>
<dbReference type="RefSeq" id="WP_004074050.1">
    <property type="nucleotide sequence ID" value="NZ_CM001488.1"/>
</dbReference>
<dbReference type="STRING" id="879212.DespoDRAFT_02657"/>
<evidence type="ECO:0000259" key="2">
    <source>
        <dbReference type="Pfam" id="PF13559"/>
    </source>
</evidence>
<evidence type="ECO:0000313" key="3">
    <source>
        <dbReference type="EMBL" id="EIM64499.1"/>
    </source>
</evidence>
<gene>
    <name evidence="3" type="ORF">DespoDRAFT_02657</name>
</gene>
<organism evidence="3 4">
    <name type="scientific">Desulfobacter postgatei 2ac9</name>
    <dbReference type="NCBI Taxonomy" id="879212"/>
    <lineage>
        <taxon>Bacteria</taxon>
        <taxon>Pseudomonadati</taxon>
        <taxon>Thermodesulfobacteriota</taxon>
        <taxon>Desulfobacteria</taxon>
        <taxon>Desulfobacterales</taxon>
        <taxon>Desulfobacteraceae</taxon>
        <taxon>Desulfobacter</taxon>
    </lineage>
</organism>
<feature type="domain" description="Protein-glutamine gamma-glutamyltransferase-like C-terminal" evidence="2">
    <location>
        <begin position="29"/>
        <end position="94"/>
    </location>
</feature>
<evidence type="ECO:0000313" key="4">
    <source>
        <dbReference type="Proteomes" id="UP000005778"/>
    </source>
</evidence>
<name>I5B4T6_9BACT</name>
<proteinExistence type="predicted"/>
<dbReference type="OrthoDB" id="9804872at2"/>
<sequence>MRYCEKSNLHEQDHYPSAPFNHHPDFYIRKLEKKLARSGFERKPHETYEQFFIRIKEKTFSPQDIPSLMTVIRIHKQLRFGPRPISGNDLAILEAETDRLIQKLSDPGRSVRDKSGAGTGIDNYDPGS</sequence>
<accession>I5B4T6</accession>
<reference evidence="3 4" key="2">
    <citation type="submission" date="2012-02" db="EMBL/GenBank/DDBJ databases">
        <title>Improved High-Quality Draft sequence of Desulfobacter postgatei 2ac9.</title>
        <authorList>
            <consortium name="US DOE Joint Genome Institute"/>
            <person name="Lucas S."/>
            <person name="Han J."/>
            <person name="Lapidus A."/>
            <person name="Cheng J.-F."/>
            <person name="Goodwin L."/>
            <person name="Pitluck S."/>
            <person name="Peters L."/>
            <person name="Ovchinnikova G."/>
            <person name="Held B."/>
            <person name="Detter J.C."/>
            <person name="Han C."/>
            <person name="Tapia R."/>
            <person name="Land M."/>
            <person name="Hauser L."/>
            <person name="Kyrpides N."/>
            <person name="Ivanova N."/>
            <person name="Pagani I."/>
            <person name="Orellana R."/>
            <person name="Lovley D."/>
            <person name="Woyke T."/>
        </authorList>
    </citation>
    <scope>NUCLEOTIDE SEQUENCE [LARGE SCALE GENOMIC DNA]</scope>
    <source>
        <strain evidence="3 4">2ac9</strain>
    </source>
</reference>
<keyword evidence="4" id="KW-1185">Reference proteome</keyword>
<evidence type="ECO:0000256" key="1">
    <source>
        <dbReference type="SAM" id="MobiDB-lite"/>
    </source>
</evidence>
<dbReference type="InterPro" id="IPR025403">
    <property type="entry name" value="TgpA-like_C"/>
</dbReference>
<dbReference type="HOGENOM" id="CLU_1956062_0_0_7"/>
<dbReference type="EMBL" id="CM001488">
    <property type="protein sequence ID" value="EIM64499.1"/>
    <property type="molecule type" value="Genomic_DNA"/>
</dbReference>